<accession>A0A6A4WDE4</accession>
<dbReference type="SUPFAM" id="SSF48371">
    <property type="entry name" value="ARM repeat"/>
    <property type="match status" value="1"/>
</dbReference>
<evidence type="ECO:0000259" key="8">
    <source>
        <dbReference type="Pfam" id="PF12231"/>
    </source>
</evidence>
<keyword evidence="6" id="KW-0131">Cell cycle</keyword>
<feature type="compositionally biased region" description="Polar residues" evidence="7">
    <location>
        <begin position="2071"/>
        <end position="2086"/>
    </location>
</feature>
<feature type="compositionally biased region" description="Basic and acidic residues" evidence="7">
    <location>
        <begin position="887"/>
        <end position="900"/>
    </location>
</feature>
<feature type="compositionally biased region" description="Polar residues" evidence="7">
    <location>
        <begin position="1631"/>
        <end position="1641"/>
    </location>
</feature>
<feature type="region of interest" description="Disordered" evidence="7">
    <location>
        <begin position="692"/>
        <end position="716"/>
    </location>
</feature>
<comment type="subcellular location">
    <subcellularLocation>
        <location evidence="2">Chromosome</location>
        <location evidence="2">Telomere</location>
    </subcellularLocation>
    <subcellularLocation>
        <location evidence="1">Nucleus</location>
    </subcellularLocation>
</comment>
<dbReference type="InterPro" id="IPR022031">
    <property type="entry name" value="Rif1_N"/>
</dbReference>
<protein>
    <submittedName>
        <fullName evidence="9">Telomere-associated protein RIF1</fullName>
    </submittedName>
</protein>
<feature type="compositionally biased region" description="Low complexity" evidence="7">
    <location>
        <begin position="1856"/>
        <end position="1865"/>
    </location>
</feature>
<feature type="compositionally biased region" description="Polar residues" evidence="7">
    <location>
        <begin position="1217"/>
        <end position="1226"/>
    </location>
</feature>
<comment type="caution">
    <text evidence="9">The sequence shown here is derived from an EMBL/GenBank/DDBJ whole genome shotgun (WGS) entry which is preliminary data.</text>
</comment>
<feature type="compositionally biased region" description="Basic and acidic residues" evidence="7">
    <location>
        <begin position="942"/>
        <end position="951"/>
    </location>
</feature>
<feature type="region of interest" description="Disordered" evidence="7">
    <location>
        <begin position="971"/>
        <end position="1676"/>
    </location>
</feature>
<organism evidence="9 10">
    <name type="scientific">Amphibalanus amphitrite</name>
    <name type="common">Striped barnacle</name>
    <name type="synonym">Balanus amphitrite</name>
    <dbReference type="NCBI Taxonomy" id="1232801"/>
    <lineage>
        <taxon>Eukaryota</taxon>
        <taxon>Metazoa</taxon>
        <taxon>Ecdysozoa</taxon>
        <taxon>Arthropoda</taxon>
        <taxon>Crustacea</taxon>
        <taxon>Multicrustacea</taxon>
        <taxon>Cirripedia</taxon>
        <taxon>Thoracica</taxon>
        <taxon>Thoracicalcarea</taxon>
        <taxon>Balanomorpha</taxon>
        <taxon>Balanoidea</taxon>
        <taxon>Balanidae</taxon>
        <taxon>Amphibalaninae</taxon>
        <taxon>Amphibalanus</taxon>
    </lineage>
</organism>
<evidence type="ECO:0000256" key="5">
    <source>
        <dbReference type="ARBA" id="ARBA00023242"/>
    </source>
</evidence>
<evidence type="ECO:0000256" key="4">
    <source>
        <dbReference type="ARBA" id="ARBA00022895"/>
    </source>
</evidence>
<dbReference type="Proteomes" id="UP000440578">
    <property type="component" value="Unassembled WGS sequence"/>
</dbReference>
<feature type="compositionally biased region" description="Low complexity" evidence="7">
    <location>
        <begin position="1997"/>
        <end position="2015"/>
    </location>
</feature>
<feature type="compositionally biased region" description="Low complexity" evidence="7">
    <location>
        <begin position="1057"/>
        <end position="1073"/>
    </location>
</feature>
<evidence type="ECO:0000256" key="1">
    <source>
        <dbReference type="ARBA" id="ARBA00004123"/>
    </source>
</evidence>
<dbReference type="GO" id="GO:0140445">
    <property type="term" value="C:chromosome, telomeric repeat region"/>
    <property type="evidence" value="ECO:0007669"/>
    <property type="project" value="TreeGrafter"/>
</dbReference>
<gene>
    <name evidence="9" type="primary">RIF1</name>
    <name evidence="9" type="ORF">FJT64_024065</name>
</gene>
<feature type="region of interest" description="Disordered" evidence="7">
    <location>
        <begin position="1695"/>
        <end position="1889"/>
    </location>
</feature>
<evidence type="ECO:0000256" key="7">
    <source>
        <dbReference type="SAM" id="MobiDB-lite"/>
    </source>
</evidence>
<feature type="region of interest" description="Disordered" evidence="7">
    <location>
        <begin position="864"/>
        <end position="951"/>
    </location>
</feature>
<feature type="domain" description="Telomere-associated protein Rif1 N-terminal" evidence="8">
    <location>
        <begin position="213"/>
        <end position="339"/>
    </location>
</feature>
<dbReference type="OrthoDB" id="5399929at2759"/>
<dbReference type="GO" id="GO:0005634">
    <property type="term" value="C:nucleus"/>
    <property type="evidence" value="ECO:0007669"/>
    <property type="project" value="UniProtKB-SubCell"/>
</dbReference>
<reference evidence="9 10" key="1">
    <citation type="submission" date="2019-07" db="EMBL/GenBank/DDBJ databases">
        <title>Draft genome assembly of a fouling barnacle, Amphibalanus amphitrite (Darwin, 1854): The first reference genome for Thecostraca.</title>
        <authorList>
            <person name="Kim W."/>
        </authorList>
    </citation>
    <scope>NUCLEOTIDE SEQUENCE [LARGE SCALE GENOMIC DNA]</scope>
    <source>
        <strain evidence="9">SNU_AA5</strain>
        <tissue evidence="9">Soma without cirri and trophi</tissue>
    </source>
</reference>
<feature type="compositionally biased region" description="Low complexity" evidence="7">
    <location>
        <begin position="1188"/>
        <end position="1201"/>
    </location>
</feature>
<dbReference type="GO" id="GO:0000723">
    <property type="term" value="P:telomere maintenance"/>
    <property type="evidence" value="ECO:0007669"/>
    <property type="project" value="TreeGrafter"/>
</dbReference>
<dbReference type="Pfam" id="PF12231">
    <property type="entry name" value="Rif1_N"/>
    <property type="match status" value="1"/>
</dbReference>
<evidence type="ECO:0000256" key="2">
    <source>
        <dbReference type="ARBA" id="ARBA00004574"/>
    </source>
</evidence>
<evidence type="ECO:0000256" key="6">
    <source>
        <dbReference type="ARBA" id="ARBA00023306"/>
    </source>
</evidence>
<evidence type="ECO:0000313" key="9">
    <source>
        <dbReference type="EMBL" id="KAF0304023.1"/>
    </source>
</evidence>
<feature type="compositionally biased region" description="Low complexity" evidence="7">
    <location>
        <begin position="1480"/>
        <end position="1495"/>
    </location>
</feature>
<feature type="compositionally biased region" description="Basic residues" evidence="7">
    <location>
        <begin position="1230"/>
        <end position="1239"/>
    </location>
</feature>
<feature type="compositionally biased region" description="Low complexity" evidence="7">
    <location>
        <begin position="1619"/>
        <end position="1629"/>
    </location>
</feature>
<keyword evidence="3" id="KW-0158">Chromosome</keyword>
<feature type="region of interest" description="Disordered" evidence="7">
    <location>
        <begin position="1973"/>
        <end position="2026"/>
    </location>
</feature>
<feature type="compositionally biased region" description="Basic residues" evidence="7">
    <location>
        <begin position="1045"/>
        <end position="1056"/>
    </location>
</feature>
<dbReference type="InterPro" id="IPR016024">
    <property type="entry name" value="ARM-type_fold"/>
</dbReference>
<dbReference type="PANTHER" id="PTHR22928:SF3">
    <property type="entry name" value="TELOMERE-ASSOCIATED PROTEIN RIF1"/>
    <property type="match status" value="1"/>
</dbReference>
<dbReference type="EMBL" id="VIIS01000886">
    <property type="protein sequence ID" value="KAF0304023.1"/>
    <property type="molecule type" value="Genomic_DNA"/>
</dbReference>
<dbReference type="PANTHER" id="PTHR22928">
    <property type="entry name" value="TELOMERE-ASSOCIATED PROTEIN RIF1"/>
    <property type="match status" value="1"/>
</dbReference>
<proteinExistence type="predicted"/>
<name>A0A6A4WDE4_AMPAM</name>
<keyword evidence="4" id="KW-0779">Telomere</keyword>
<feature type="compositionally biased region" description="Low complexity" evidence="7">
    <location>
        <begin position="1708"/>
        <end position="1718"/>
    </location>
</feature>
<keyword evidence="10" id="KW-1185">Reference proteome</keyword>
<feature type="compositionally biased region" description="Low complexity" evidence="7">
    <location>
        <begin position="1330"/>
        <end position="1339"/>
    </location>
</feature>
<feature type="compositionally biased region" description="Low complexity" evidence="7">
    <location>
        <begin position="1553"/>
        <end position="1589"/>
    </location>
</feature>
<feature type="compositionally biased region" description="Acidic residues" evidence="7">
    <location>
        <begin position="1202"/>
        <end position="1212"/>
    </location>
</feature>
<evidence type="ECO:0000256" key="3">
    <source>
        <dbReference type="ARBA" id="ARBA00022454"/>
    </source>
</evidence>
<evidence type="ECO:0000313" key="10">
    <source>
        <dbReference type="Proteomes" id="UP000440578"/>
    </source>
</evidence>
<sequence>METVTEVAPLVKYYEKIARHLQERPAVAEKEAATLLKRACAHAQHRDVDLSRTALTVLGVLLHRRAPPAELATEVSGWLLPLLHQLLRQPAVEARRPLVRALWCLEALVGAGHLPEERPEPLAQLVRTLLRAGMPSAVQIRAVTLVRRVAGSPAAGPTALVPLVRLLWPVLLRSTMPAVATEAEETVRACMAVAGVQAAFTGELLAMATSGGYLAQLQEAVTRPECGAQALTAWALLVDCLGARLQSTSLINQVLQVIQAPFRSNNNELRRRSFVAWRSMVNNFLASGRLHENPKRLKLLITPLTQGNTGRPAVAVEKFRVWWTLLAGLGPHLSATFDTTTEPFLRFCFVPADKGLANGGGGGARDRVGGVVLQLADARPLARAALIQLLSPGCRQFAAESVAAREHEAVTGAVFARHAALLADSAAACLLRAPADGLAEVLLEPLLEWTTRHLESQASLGVTREQGLPVTAVLRALDTLLAAQLESPVAEQVVIVADRLVARLPERFVWSSLHQMEGAAGAGGPPALFLLRSLGRRPSGEPSGGAALSRLVRALGADALRRLPELVALLSGAELAEELRPLVWHDTAETLLEHIEKTQEVDSGDALGHDFGPVSALLAAPLSWPPPAADPHLHTWSRLFCAARVAAELVATAPPNALAAEVAGRLRAAAPLAVPAAAHCLRVMAETALLKETDGAPRSGTGSPLKRRGPSPPDASAAVLEATVPQLAPLLLLLADLCSQLEEHATPEAVADLAESVRRLSGVHVVSAPATAALVQTLGAATASLLQVAAPNSPVRNKVLSAYEALVGLVRQRLSELSPTAVLAQLAPLLEAAPAAEPSRRLWHAVLAPRRPAVPEHLAPLLARLAPPPEPEPAAAAGSPAFKPRRRLMEALSAEKERRQRAAASPNKTAMSPGRPPPSPVRGGKDDTFVVIPPSPAGPRPLTEHQREVRAAPRDSIPALYADLSQDTQQLAAAAAAPDDSQTGAELRTPAAPAGGAASLSASGSRSGARRRLLGTESQPEPGAVSFAGAVGGPPAAQSEELPRRAPRRVRPRRLRQSLPGPAGAAAAGPAGAVATSGLNIHTEEAMDAPPTTVDVAASPAKTNGAASPKNTDSVASSCKVDPSPARKTDPAPLSKTEDATPPPSPPSGEATKTAEKAGDAAETGPDAADADRSDVPPASKDAPAGEGDASPSPGDAPSPSEDAEPPSEDAEPPSGNAPTPSSNASPVGRRSRPRRTIKRSPQVAAFISSARRLLEADRRRRRRSEPAPSAPSGADESAEAESAPAVLQAAPDTDGPSLALKRRRLSTSRSARSEEGSDPDSQASQQPKRGAAGRLAAAEARRARTRRRRTAVVTLSERRLMEESPPEPSRPPAAAVSTDPGQPEEKEEGSVEMDTQTPPEQCGAPPPEDDISADRPADPTEEEPPVKVAASEDPGGAEPMVTDEQDAAEMTVSDEGVAAPAATDENDASEPAKSDEQNAAPSSEETLETEALAAQSNGPVTDGETTAVGESAPPVDDSASPVGESAPTMNQSAPSVDEDATPAAEDVPLMDESAPSDEPAAGAAAATAADAADITPSAAAAGASPESPLKAPAALEAIVETQSERADRAVTPPPPAAAPVCADPEPVDSVSVTESPQVAATESDRTAPVEPGVTATNSNGPAAVEPPPEEHEGTPLKRAVVRLSRLSEPAVCSARRQLGLDEPVAPRPEAAGDAAPAAVPPPPPAESEELFASPELNGGLPPRRAAAPAPPPVATSRAARLVGLAQKRQAPPPDPAESPERERSPPALPPTPSTPVQRRPPWARHVYSPQASPSAGILKRRRLMGPPSVDSPPTPGKRRAVQFAEPPVSDSVEIPRAGRPPLRASRGRGRRGLRMEPSQDFEESPPAACGDSAGLCPALVDCTDSVAELVDRLTSASWRTGLVRLLSARGVSTVGQLARLPPAQLADLPFRSPRVETVTAALSGYLAVRQQRTDAAGRTAPAAPPGDVEEPTPDAEGPTPDGEGPTPDGEGPTPDLEEPIPDVEQGPVTCCASIQTCSPALVDAAAGPAAPAAVLAAVTQTPPPPELRSVAQQTAAPQLRSTGQQAEPPRREAATVTERPARRTAGVQTARPAGRHVLVQAGPATADAGTACEVTSTQEGGTQTEGGLKELVVPLLRAASRAELLEIWVACLAE</sequence>
<feature type="compositionally biased region" description="Polar residues" evidence="7">
    <location>
        <begin position="1101"/>
        <end position="1117"/>
    </location>
</feature>
<feature type="region of interest" description="Disordered" evidence="7">
    <location>
        <begin position="2062"/>
        <end position="2113"/>
    </location>
</feature>
<feature type="compositionally biased region" description="Low complexity" evidence="7">
    <location>
        <begin position="1267"/>
        <end position="1286"/>
    </location>
</feature>
<feature type="compositionally biased region" description="Low complexity" evidence="7">
    <location>
        <begin position="1731"/>
        <end position="1748"/>
    </location>
</feature>
<feature type="compositionally biased region" description="Low complexity" evidence="7">
    <location>
        <begin position="971"/>
        <end position="1007"/>
    </location>
</feature>
<keyword evidence="5" id="KW-0539">Nucleus</keyword>